<name>A0A6M3K8J3_9ZZZZ</name>
<sequence length="79" mass="9276">MATIYNLNKSISDMTLEDVHLLVRSLRESRRVPKPQQKIYSKSTKAKSYKAKKEMSLDQLMNKMSDKMKLELIKKLEES</sequence>
<gene>
    <name evidence="2" type="ORF">MM415A01130_0005</name>
    <name evidence="1" type="ORF">MM415B00340_0031</name>
</gene>
<protein>
    <submittedName>
        <fullName evidence="2">Uncharacterized protein</fullName>
    </submittedName>
</protein>
<proteinExistence type="predicted"/>
<evidence type="ECO:0000313" key="2">
    <source>
        <dbReference type="EMBL" id="QJA78113.1"/>
    </source>
</evidence>
<dbReference type="EMBL" id="MT142321">
    <property type="protein sequence ID" value="QJA78113.1"/>
    <property type="molecule type" value="Genomic_DNA"/>
</dbReference>
<dbReference type="EMBL" id="MT141558">
    <property type="protein sequence ID" value="QJA66647.1"/>
    <property type="molecule type" value="Genomic_DNA"/>
</dbReference>
<dbReference type="AlphaFoldDB" id="A0A6M3K8J3"/>
<evidence type="ECO:0000313" key="1">
    <source>
        <dbReference type="EMBL" id="QJA66647.1"/>
    </source>
</evidence>
<reference evidence="2" key="1">
    <citation type="submission" date="2020-03" db="EMBL/GenBank/DDBJ databases">
        <title>The deep terrestrial virosphere.</title>
        <authorList>
            <person name="Holmfeldt K."/>
            <person name="Nilsson E."/>
            <person name="Simone D."/>
            <person name="Lopez-Fernandez M."/>
            <person name="Wu X."/>
            <person name="de Brujin I."/>
            <person name="Lundin D."/>
            <person name="Andersson A."/>
            <person name="Bertilsson S."/>
            <person name="Dopson M."/>
        </authorList>
    </citation>
    <scope>NUCLEOTIDE SEQUENCE</scope>
    <source>
        <strain evidence="2">MM415A01130</strain>
        <strain evidence="1">MM415B00340</strain>
    </source>
</reference>
<organism evidence="2">
    <name type="scientific">viral metagenome</name>
    <dbReference type="NCBI Taxonomy" id="1070528"/>
    <lineage>
        <taxon>unclassified sequences</taxon>
        <taxon>metagenomes</taxon>
        <taxon>organismal metagenomes</taxon>
    </lineage>
</organism>
<accession>A0A6M3K8J3</accession>